<protein>
    <submittedName>
        <fullName evidence="1">Uncharacterized protein</fullName>
    </submittedName>
</protein>
<keyword evidence="2" id="KW-1185">Reference proteome</keyword>
<dbReference type="EMBL" id="JABFAF010000003">
    <property type="protein sequence ID" value="MBA0851812.1"/>
    <property type="molecule type" value="Genomic_DNA"/>
</dbReference>
<organism evidence="1 2">
    <name type="scientific">Gossypium schwendimanii</name>
    <name type="common">Cotton</name>
    <dbReference type="NCBI Taxonomy" id="34291"/>
    <lineage>
        <taxon>Eukaryota</taxon>
        <taxon>Viridiplantae</taxon>
        <taxon>Streptophyta</taxon>
        <taxon>Embryophyta</taxon>
        <taxon>Tracheophyta</taxon>
        <taxon>Spermatophyta</taxon>
        <taxon>Magnoliopsida</taxon>
        <taxon>eudicotyledons</taxon>
        <taxon>Gunneridae</taxon>
        <taxon>Pentapetalae</taxon>
        <taxon>rosids</taxon>
        <taxon>malvids</taxon>
        <taxon>Malvales</taxon>
        <taxon>Malvaceae</taxon>
        <taxon>Malvoideae</taxon>
        <taxon>Gossypium</taxon>
    </lineage>
</organism>
<dbReference type="Proteomes" id="UP000593576">
    <property type="component" value="Unassembled WGS sequence"/>
</dbReference>
<reference evidence="1 2" key="1">
    <citation type="journal article" date="2019" name="Genome Biol. Evol.">
        <title>Insights into the evolution of the New World diploid cottons (Gossypium, subgenus Houzingenia) based on genome sequencing.</title>
        <authorList>
            <person name="Grover C.E."/>
            <person name="Arick M.A. 2nd"/>
            <person name="Thrash A."/>
            <person name="Conover J.L."/>
            <person name="Sanders W.S."/>
            <person name="Peterson D.G."/>
            <person name="Frelichowski J.E."/>
            <person name="Scheffler J.A."/>
            <person name="Scheffler B.E."/>
            <person name="Wendel J.F."/>
        </authorList>
    </citation>
    <scope>NUCLEOTIDE SEQUENCE [LARGE SCALE GENOMIC DNA]</scope>
    <source>
        <strain evidence="1">1</strain>
        <tissue evidence="1">Leaf</tissue>
    </source>
</reference>
<gene>
    <name evidence="1" type="ORF">Goshw_026695</name>
</gene>
<sequence length="33" mass="3807">MEIDGFSLHIIEEISRVHGKIGTHQDCQSIHYI</sequence>
<accession>A0A7J9KZ77</accession>
<name>A0A7J9KZ77_GOSSC</name>
<dbReference type="AlphaFoldDB" id="A0A7J9KZ77"/>
<evidence type="ECO:0000313" key="2">
    <source>
        <dbReference type="Proteomes" id="UP000593576"/>
    </source>
</evidence>
<comment type="caution">
    <text evidence="1">The sequence shown here is derived from an EMBL/GenBank/DDBJ whole genome shotgun (WGS) entry which is preliminary data.</text>
</comment>
<proteinExistence type="predicted"/>
<evidence type="ECO:0000313" key="1">
    <source>
        <dbReference type="EMBL" id="MBA0851812.1"/>
    </source>
</evidence>